<keyword evidence="2" id="KW-0949">S-adenosyl-L-methionine</keyword>
<dbReference type="CDD" id="cd01335">
    <property type="entry name" value="Radical_SAM"/>
    <property type="match status" value="1"/>
</dbReference>
<organism evidence="8">
    <name type="scientific">Shewanella xiamenensis</name>
    <dbReference type="NCBI Taxonomy" id="332186"/>
    <lineage>
        <taxon>Bacteria</taxon>
        <taxon>Pseudomonadati</taxon>
        <taxon>Pseudomonadota</taxon>
        <taxon>Gammaproteobacteria</taxon>
        <taxon>Alteromonadales</taxon>
        <taxon>Shewanellaceae</taxon>
        <taxon>Shewanella</taxon>
    </lineage>
</organism>
<name>A0AAW6QRB7_9GAMM</name>
<proteinExistence type="inferred from homology"/>
<comment type="cofactor">
    <cofactor evidence="1">
        <name>[4Fe-4S] cluster</name>
        <dbReference type="ChEBI" id="CHEBI:49883"/>
    </cofactor>
</comment>
<evidence type="ECO:0000256" key="4">
    <source>
        <dbReference type="ARBA" id="ARBA00023004"/>
    </source>
</evidence>
<dbReference type="Pfam" id="PF04055">
    <property type="entry name" value="Radical_SAM"/>
    <property type="match status" value="1"/>
</dbReference>
<accession>A0AAW6QRB7</accession>
<dbReference type="Gene3D" id="3.20.20.70">
    <property type="entry name" value="Aldolase class I"/>
    <property type="match status" value="1"/>
</dbReference>
<dbReference type="InterPro" id="IPR058240">
    <property type="entry name" value="rSAM_sf"/>
</dbReference>
<dbReference type="InterPro" id="IPR023867">
    <property type="entry name" value="Sulphatase_maturase_rSAM"/>
</dbReference>
<dbReference type="SFLD" id="SFLDS00029">
    <property type="entry name" value="Radical_SAM"/>
    <property type="match status" value="1"/>
</dbReference>
<keyword evidence="5" id="KW-0411">Iron-sulfur</keyword>
<keyword evidence="4" id="KW-0408">Iron</keyword>
<dbReference type="SFLD" id="SFLDG01067">
    <property type="entry name" value="SPASM/twitch_domain_containing"/>
    <property type="match status" value="1"/>
</dbReference>
<dbReference type="InterPro" id="IPR007197">
    <property type="entry name" value="rSAM"/>
</dbReference>
<protein>
    <submittedName>
        <fullName evidence="8">His-Xaa-Ser system radical SAM maturase HxsB</fullName>
    </submittedName>
</protein>
<dbReference type="Proteomes" id="UP001152518">
    <property type="component" value="Unassembled WGS sequence"/>
</dbReference>
<comment type="similarity">
    <text evidence="6">Belongs to the radical SAM superfamily. Anaerobic sulfatase-maturating enzyme family.</text>
</comment>
<dbReference type="AlphaFoldDB" id="A0AAW6QRB7"/>
<comment type="caution">
    <text evidence="8">The sequence shown here is derived from an EMBL/GenBank/DDBJ whole genome shotgun (WGS) entry which is preliminary data.</text>
</comment>
<dbReference type="SUPFAM" id="SSF102114">
    <property type="entry name" value="Radical SAM enzymes"/>
    <property type="match status" value="1"/>
</dbReference>
<dbReference type="RefSeq" id="WP_279254483.1">
    <property type="nucleotide sequence ID" value="NZ_JAOCAS010000003.1"/>
</dbReference>
<evidence type="ECO:0000259" key="7">
    <source>
        <dbReference type="PROSITE" id="PS51918"/>
    </source>
</evidence>
<dbReference type="PROSITE" id="PS51918">
    <property type="entry name" value="RADICAL_SAM"/>
    <property type="match status" value="1"/>
</dbReference>
<dbReference type="EMBL" id="SUNE01000001">
    <property type="protein sequence ID" value="MDG5898360.1"/>
    <property type="molecule type" value="Genomic_DNA"/>
</dbReference>
<dbReference type="GO" id="GO:0016491">
    <property type="term" value="F:oxidoreductase activity"/>
    <property type="evidence" value="ECO:0007669"/>
    <property type="project" value="InterPro"/>
</dbReference>
<dbReference type="GO" id="GO:0051536">
    <property type="term" value="F:iron-sulfur cluster binding"/>
    <property type="evidence" value="ECO:0007669"/>
    <property type="project" value="UniProtKB-KW"/>
</dbReference>
<dbReference type="SFLD" id="SFLDG01386">
    <property type="entry name" value="main_SPASM_domain-containing"/>
    <property type="match status" value="1"/>
</dbReference>
<keyword evidence="3" id="KW-0479">Metal-binding</keyword>
<dbReference type="PANTHER" id="PTHR43273">
    <property type="entry name" value="ANAEROBIC SULFATASE-MATURATING ENZYME HOMOLOG ASLB-RELATED"/>
    <property type="match status" value="1"/>
</dbReference>
<dbReference type="SFLD" id="SFLDG01384">
    <property type="entry name" value="thioether_bond_formation_requi"/>
    <property type="match status" value="1"/>
</dbReference>
<dbReference type="PANTHER" id="PTHR43273:SF3">
    <property type="entry name" value="ANAEROBIC SULFATASE-MATURATING ENZYME HOMOLOG ASLB-RELATED"/>
    <property type="match status" value="1"/>
</dbReference>
<evidence type="ECO:0000313" key="8">
    <source>
        <dbReference type="EMBL" id="MDG5898360.1"/>
    </source>
</evidence>
<reference evidence="8" key="2">
    <citation type="submission" date="2019-04" db="EMBL/GenBank/DDBJ databases">
        <authorList>
            <person name="Zou H."/>
        </authorList>
    </citation>
    <scope>NUCLEOTIDE SEQUENCE</scope>
    <source>
        <strain evidence="8">2015oxa</strain>
    </source>
</reference>
<evidence type="ECO:0000256" key="5">
    <source>
        <dbReference type="ARBA" id="ARBA00023014"/>
    </source>
</evidence>
<evidence type="ECO:0000256" key="3">
    <source>
        <dbReference type="ARBA" id="ARBA00022723"/>
    </source>
</evidence>
<evidence type="ECO:0000256" key="1">
    <source>
        <dbReference type="ARBA" id="ARBA00001966"/>
    </source>
</evidence>
<sequence length="493" mass="55916">MRVASPETFASQSYRLLPFRFERVNDDRFLLINEVGEHCYLNCADLNDLVNGDLTISGKIFQNLESKSFVYSENNNFALRAFSAKYRARKSFLFDGPALHIFVLTLRCENSCEYCQVTRRSPNAVKYDMPLSIAKLAVLRMFESPAKNLTVEFQGGEPLLAYDVLKYIVELCIELNETEQKILQFVVATSLQNIDMKMLEFFHLHNVHISTSVDGPQWLHQLNRPNSCSNSYEKTMHGLEMARSVLGYDRIAGMTTITRSSLTTIKSIIDEYVRLGFHSIFLRPLNMYGFAVKKENKIGYSSEDFNIFYEQALKYIIEINQQGYRLDEVNAVLALNNILTPQATGYVDMRSPCGDGTGVLVYNYDGKVYPSDESRMLVEMGDKSLALGSVSESYQDLMSSSVLNTILQAGIAEALPGCSDCAYLPYCGANPIQNYSRYGDMIGHRTFSAFCAKQKFLYRYVFNLLQDKSNRSVFNSWLPHSLSQRAEEGLTNG</sequence>
<evidence type="ECO:0000256" key="2">
    <source>
        <dbReference type="ARBA" id="ARBA00022691"/>
    </source>
</evidence>
<feature type="domain" description="Radical SAM core" evidence="7">
    <location>
        <begin position="94"/>
        <end position="325"/>
    </location>
</feature>
<dbReference type="NCBIfam" id="TIGR03978">
    <property type="entry name" value="rSAM_paired_1"/>
    <property type="match status" value="1"/>
</dbReference>
<dbReference type="GO" id="GO:0046872">
    <property type="term" value="F:metal ion binding"/>
    <property type="evidence" value="ECO:0007669"/>
    <property type="project" value="UniProtKB-KW"/>
</dbReference>
<gene>
    <name evidence="8" type="primary">hxsB</name>
    <name evidence="8" type="ORF">E2650_00270</name>
</gene>
<reference evidence="8" key="1">
    <citation type="journal article" date="2019" name="Int J Environ Res Public Health">
        <title>Characterization of Chromosome-Mediated BlaOXA-894 in Shewanella xiamenensis Isolated from Pig Wastewater.</title>
        <authorList>
            <person name="Zou H."/>
            <person name="Zhou Z."/>
            <person name="Xia H."/>
            <person name="Zhao Q."/>
            <person name="Li X."/>
        </authorList>
    </citation>
    <scope>NUCLEOTIDE SEQUENCE</scope>
    <source>
        <strain evidence="8">2015oxa</strain>
    </source>
</reference>
<dbReference type="InterPro" id="IPR024023">
    <property type="entry name" value="rSAM_paired_HxsB"/>
</dbReference>
<evidence type="ECO:0000256" key="6">
    <source>
        <dbReference type="ARBA" id="ARBA00023601"/>
    </source>
</evidence>
<dbReference type="InterPro" id="IPR013785">
    <property type="entry name" value="Aldolase_TIM"/>
</dbReference>